<dbReference type="Proteomes" id="UP000018362">
    <property type="component" value="Unassembled WGS sequence"/>
</dbReference>
<proteinExistence type="predicted"/>
<dbReference type="RefSeq" id="WP_022125356.1">
    <property type="nucleotide sequence ID" value="NZ_FR880917.1"/>
</dbReference>
<accession>R6CCG4</accession>
<protein>
    <recommendedName>
        <fullName evidence="1">DUF5675 domain-containing protein</fullName>
    </recommendedName>
</protein>
<evidence type="ECO:0000313" key="2">
    <source>
        <dbReference type="EMBL" id="CDA73305.1"/>
    </source>
</evidence>
<reference evidence="2" key="1">
    <citation type="submission" date="2012-11" db="EMBL/GenBank/DDBJ databases">
        <title>Dependencies among metagenomic species, viruses, plasmids and units of genetic variation.</title>
        <authorList>
            <person name="Nielsen H.B."/>
            <person name="Almeida M."/>
            <person name="Juncker A.S."/>
            <person name="Rasmussen S."/>
            <person name="Li J."/>
            <person name="Sunagawa S."/>
            <person name="Plichta D."/>
            <person name="Gautier L."/>
            <person name="Le Chatelier E."/>
            <person name="Peletier E."/>
            <person name="Bonde I."/>
            <person name="Nielsen T."/>
            <person name="Manichanh C."/>
            <person name="Arumugam M."/>
            <person name="Batto J."/>
            <person name="Santos M.B.Q.D."/>
            <person name="Blom N."/>
            <person name="Borruel N."/>
            <person name="Burgdorf K.S."/>
            <person name="Boumezbeur F."/>
            <person name="Casellas F."/>
            <person name="Dore J."/>
            <person name="Guarner F."/>
            <person name="Hansen T."/>
            <person name="Hildebrand F."/>
            <person name="Kaas R.S."/>
            <person name="Kennedy S."/>
            <person name="Kristiansen K."/>
            <person name="Kultima J.R."/>
            <person name="Leonard P."/>
            <person name="Levenez F."/>
            <person name="Lund O."/>
            <person name="Moumen B."/>
            <person name="Le Paslier D."/>
            <person name="Pons N."/>
            <person name="Pedersen O."/>
            <person name="Prifti E."/>
            <person name="Qin J."/>
            <person name="Raes J."/>
            <person name="Tap J."/>
            <person name="Tims S."/>
            <person name="Ussery D.W."/>
            <person name="Yamada T."/>
            <person name="MetaHit consortium"/>
            <person name="Renault P."/>
            <person name="Sicheritz-Ponten T."/>
            <person name="Bork P."/>
            <person name="Wang J."/>
            <person name="Brunak S."/>
            <person name="Ehrlich S.D."/>
        </authorList>
    </citation>
    <scope>NUCLEOTIDE SEQUENCE [LARGE SCALE GENOMIC DNA]</scope>
</reference>
<name>R6CCG4_9BACT</name>
<dbReference type="InterPro" id="IPR043732">
    <property type="entry name" value="DUF5675"/>
</dbReference>
<evidence type="ECO:0000259" key="1">
    <source>
        <dbReference type="Pfam" id="PF18925"/>
    </source>
</evidence>
<dbReference type="Pfam" id="PF18925">
    <property type="entry name" value="DUF5675"/>
    <property type="match status" value="1"/>
</dbReference>
<dbReference type="EMBL" id="CBCJ010000237">
    <property type="protein sequence ID" value="CDA73305.1"/>
    <property type="molecule type" value="Genomic_DNA"/>
</dbReference>
<organism evidence="2 3">
    <name type="scientific">Phocaeicola coprocola CAG:162</name>
    <dbReference type="NCBI Taxonomy" id="1263040"/>
    <lineage>
        <taxon>Bacteria</taxon>
        <taxon>Pseudomonadati</taxon>
        <taxon>Bacteroidota</taxon>
        <taxon>Bacteroidia</taxon>
        <taxon>Bacteroidales</taxon>
        <taxon>Bacteroidaceae</taxon>
        <taxon>Phocaeicola</taxon>
    </lineage>
</organism>
<comment type="caution">
    <text evidence="2">The sequence shown here is derived from an EMBL/GenBank/DDBJ whole genome shotgun (WGS) entry which is preliminary data.</text>
</comment>
<evidence type="ECO:0000313" key="3">
    <source>
        <dbReference type="Proteomes" id="UP000018362"/>
    </source>
</evidence>
<feature type="domain" description="DUF5675" evidence="1">
    <location>
        <begin position="206"/>
        <end position="332"/>
    </location>
</feature>
<sequence>MKKKLTSNSFDALKMEQQPSGEIANRAMSGGGYFNEYGILYQAADGNTYWTRTREDSGNSHGATFGDYWDSLNSDYQAAGSDMYDPNVLNYGTSNNPVSQADYNTLARKGRWFGGYVEGLGRVEEYASSIDYGNSIYNGSWVRYGSEGYPVSKTDYYQLSEDGDWHGGYVEGHGYLGEHDYIPGMSTSQVYTGVNRVKTNGVNIVVNRMRYGDKSTLSQFKMFAYGAYGEILSTLEGYFLEPEADYERSNKAGSDTAILPGVYEVQPSTYDGREGYYEVKDVIGRTAIKIHEGNTGGNTEGCLLPGTSWSEDITKKEYQVHDSGTKLGQMREFLERYAKDDNITIDITL</sequence>
<dbReference type="AlphaFoldDB" id="R6CCG4"/>
<gene>
    <name evidence="2" type="ORF">BN509_00883</name>
</gene>